<evidence type="ECO:0000313" key="2">
    <source>
        <dbReference type="EMBL" id="MBL7259585.1"/>
    </source>
</evidence>
<feature type="transmembrane region" description="Helical" evidence="1">
    <location>
        <begin position="38"/>
        <end position="59"/>
    </location>
</feature>
<dbReference type="SUPFAM" id="SSF50998">
    <property type="entry name" value="Quinoprotein alcohol dehydrogenase-like"/>
    <property type="match status" value="1"/>
</dbReference>
<evidence type="ECO:0000313" key="3">
    <source>
        <dbReference type="Proteomes" id="UP000598996"/>
    </source>
</evidence>
<dbReference type="EMBL" id="JAENHO010000011">
    <property type="protein sequence ID" value="MBL7259585.1"/>
    <property type="molecule type" value="Genomic_DNA"/>
</dbReference>
<organism evidence="2 3">
    <name type="scientific">Paractinoplanes lichenicola</name>
    <dbReference type="NCBI Taxonomy" id="2802976"/>
    <lineage>
        <taxon>Bacteria</taxon>
        <taxon>Bacillati</taxon>
        <taxon>Actinomycetota</taxon>
        <taxon>Actinomycetes</taxon>
        <taxon>Micromonosporales</taxon>
        <taxon>Micromonosporaceae</taxon>
        <taxon>Paractinoplanes</taxon>
    </lineage>
</organism>
<accession>A0ABS1VYP7</accession>
<dbReference type="InterPro" id="IPR011047">
    <property type="entry name" value="Quinoprotein_ADH-like_sf"/>
</dbReference>
<dbReference type="RefSeq" id="WP_202996274.1">
    <property type="nucleotide sequence ID" value="NZ_JAENHO010000011.1"/>
</dbReference>
<reference evidence="2 3" key="1">
    <citation type="submission" date="2021-01" db="EMBL/GenBank/DDBJ databases">
        <title>Actinoplanes sp. nov. LDG1-01 isolated from lichen.</title>
        <authorList>
            <person name="Saeng-In P."/>
            <person name="Phongsopitanun W."/>
            <person name="Kanchanasin P."/>
            <person name="Yuki M."/>
            <person name="Kudo T."/>
            <person name="Ohkuma M."/>
            <person name="Tanasupawat S."/>
        </authorList>
    </citation>
    <scope>NUCLEOTIDE SEQUENCE [LARGE SCALE GENOMIC DNA]</scope>
    <source>
        <strain evidence="2 3">LDG1-01</strain>
    </source>
</reference>
<keyword evidence="1" id="KW-1133">Transmembrane helix</keyword>
<keyword evidence="1" id="KW-0472">Membrane</keyword>
<name>A0ABS1VYP7_9ACTN</name>
<sequence>MNNLDHAVRTAAARVPSAPPNLGAVLHRARRVKRCRTVGAAAAAVVTVAALAATVPQYLPRRNVIVGDPLGGPSIGLWLDREILPKTQGLPSGKHVPGSSGEVGAQLRTVDGKPAIVVAADPQPGLSGLTRFGPAPLPGGGLATIGVSADQKSFRVVVTDAAGRVASNKPLPDLKTDVSRGMQMTGNGTSLFWWEVRAEKGNKSRPVLITYNIAQGTLSERTPSAALTGGELPYFGMQATESRIVEWPAEFGRTCSFELLDAATGERVAKFRPDIAGCSDVYYALSPDNRHVAALVTTRSGGERTQRVVVLNARTGKTVTTFDTPGPVTESLYGLAWAGHDAIRYARGDEGGAAPLVLTMKL</sequence>
<comment type="caution">
    <text evidence="2">The sequence shown here is derived from an EMBL/GenBank/DDBJ whole genome shotgun (WGS) entry which is preliminary data.</text>
</comment>
<keyword evidence="3" id="KW-1185">Reference proteome</keyword>
<dbReference type="Proteomes" id="UP000598996">
    <property type="component" value="Unassembled WGS sequence"/>
</dbReference>
<dbReference type="InterPro" id="IPR015943">
    <property type="entry name" value="WD40/YVTN_repeat-like_dom_sf"/>
</dbReference>
<proteinExistence type="predicted"/>
<keyword evidence="1" id="KW-0812">Transmembrane</keyword>
<gene>
    <name evidence="2" type="ORF">JKJ07_35235</name>
</gene>
<protein>
    <submittedName>
        <fullName evidence="2">Uncharacterized protein</fullName>
    </submittedName>
</protein>
<dbReference type="Gene3D" id="2.130.10.10">
    <property type="entry name" value="YVTN repeat-like/Quinoprotein amine dehydrogenase"/>
    <property type="match status" value="1"/>
</dbReference>
<evidence type="ECO:0000256" key="1">
    <source>
        <dbReference type="SAM" id="Phobius"/>
    </source>
</evidence>